<keyword evidence="8" id="KW-0067">ATP-binding</keyword>
<dbReference type="EC" id="2.7.13.3" evidence="2"/>
<dbReference type="EMBL" id="SOGN01000044">
    <property type="protein sequence ID" value="TFC79778.1"/>
    <property type="molecule type" value="Genomic_DNA"/>
</dbReference>
<evidence type="ECO:0000313" key="8">
    <source>
        <dbReference type="EMBL" id="TFC79778.1"/>
    </source>
</evidence>
<dbReference type="OrthoDB" id="227596at2"/>
<keyword evidence="3" id="KW-0808">Transferase</keyword>
<keyword evidence="6" id="KW-0812">Transmembrane</keyword>
<keyword evidence="4" id="KW-0418">Kinase</keyword>
<dbReference type="GO" id="GO:0005524">
    <property type="term" value="F:ATP binding"/>
    <property type="evidence" value="ECO:0007669"/>
    <property type="project" value="UniProtKB-KW"/>
</dbReference>
<feature type="domain" description="Histidine kinase/HSP90-like ATPase" evidence="7">
    <location>
        <begin position="163"/>
        <end position="276"/>
    </location>
</feature>
<dbReference type="GO" id="GO:0004673">
    <property type="term" value="F:protein histidine kinase activity"/>
    <property type="evidence" value="ECO:0007669"/>
    <property type="project" value="UniProtKB-EC"/>
</dbReference>
<comment type="catalytic activity">
    <reaction evidence="1">
        <text>ATP + protein L-histidine = ADP + protein N-phospho-L-histidine.</text>
        <dbReference type="EC" id="2.7.13.3"/>
    </reaction>
</comment>
<protein>
    <recommendedName>
        <fullName evidence="2">histidine kinase</fullName>
        <ecNumber evidence="2">2.7.13.3</ecNumber>
    </recommendedName>
</protein>
<dbReference type="Gene3D" id="3.30.565.10">
    <property type="entry name" value="Histidine kinase-like ATPase, C-terminal domain"/>
    <property type="match status" value="1"/>
</dbReference>
<reference evidence="8 9" key="1">
    <citation type="submission" date="2019-03" db="EMBL/GenBank/DDBJ databases">
        <title>Genomics of glacier-inhabiting Cryobacterium strains.</title>
        <authorList>
            <person name="Liu Q."/>
            <person name="Xin Y.-H."/>
        </authorList>
    </citation>
    <scope>NUCLEOTIDE SEQUENCE [LARGE SCALE GENOMIC DNA]</scope>
    <source>
        <strain evidence="8 9">TMT2-48-2</strain>
    </source>
</reference>
<keyword evidence="9" id="KW-1185">Reference proteome</keyword>
<dbReference type="Gene3D" id="1.20.5.1930">
    <property type="match status" value="1"/>
</dbReference>
<gene>
    <name evidence="8" type="ORF">E3T23_10365</name>
</gene>
<feature type="transmembrane region" description="Helical" evidence="6">
    <location>
        <begin position="6"/>
        <end position="27"/>
    </location>
</feature>
<dbReference type="AlphaFoldDB" id="A0A4R8XM63"/>
<dbReference type="CDD" id="cd16917">
    <property type="entry name" value="HATPase_UhpB-NarQ-NarX-like"/>
    <property type="match status" value="1"/>
</dbReference>
<evidence type="ECO:0000256" key="4">
    <source>
        <dbReference type="ARBA" id="ARBA00022777"/>
    </source>
</evidence>
<evidence type="ECO:0000256" key="5">
    <source>
        <dbReference type="ARBA" id="ARBA00023012"/>
    </source>
</evidence>
<dbReference type="InterPro" id="IPR050482">
    <property type="entry name" value="Sensor_HK_TwoCompSys"/>
</dbReference>
<dbReference type="RefSeq" id="WP_134370410.1">
    <property type="nucleotide sequence ID" value="NZ_SOGN01000044.1"/>
</dbReference>
<evidence type="ECO:0000256" key="2">
    <source>
        <dbReference type="ARBA" id="ARBA00012438"/>
    </source>
</evidence>
<dbReference type="Proteomes" id="UP000298433">
    <property type="component" value="Unassembled WGS sequence"/>
</dbReference>
<dbReference type="Pfam" id="PF02518">
    <property type="entry name" value="HATPase_c"/>
    <property type="match status" value="1"/>
</dbReference>
<keyword evidence="8" id="KW-0547">Nucleotide-binding</keyword>
<comment type="caution">
    <text evidence="8">The sequence shown here is derived from an EMBL/GenBank/DDBJ whole genome shotgun (WGS) entry which is preliminary data.</text>
</comment>
<evidence type="ECO:0000313" key="9">
    <source>
        <dbReference type="Proteomes" id="UP000298433"/>
    </source>
</evidence>
<dbReference type="PANTHER" id="PTHR24421">
    <property type="entry name" value="NITRATE/NITRITE SENSOR PROTEIN NARX-RELATED"/>
    <property type="match status" value="1"/>
</dbReference>
<evidence type="ECO:0000256" key="1">
    <source>
        <dbReference type="ARBA" id="ARBA00000085"/>
    </source>
</evidence>
<evidence type="ECO:0000256" key="3">
    <source>
        <dbReference type="ARBA" id="ARBA00022679"/>
    </source>
</evidence>
<name>A0A4R8XM63_9MICO</name>
<dbReference type="InterPro" id="IPR036890">
    <property type="entry name" value="HATPase_C_sf"/>
</dbReference>
<dbReference type="SUPFAM" id="SSF55874">
    <property type="entry name" value="ATPase domain of HSP90 chaperone/DNA topoisomerase II/histidine kinase"/>
    <property type="match status" value="1"/>
</dbReference>
<sequence length="292" mass="31456">MESWLNLSTVLAALVALLLALWLVTLIRFRRVVFDRTAAERMRIDLQLSLAEQQGRLGIIRELQDVAVLSVARLITHAEGARYTAESDPSSAVRVTTALVDDGRVALADMRRVLTIVREGESVAVAQPGLQSARDLFRVMRGAGVAVVFAESGERFPLKPGAELAIFRILQSALANTLTHGGRGTEARVTLTWTQDGLHLLVADDGIRAAARRDSADAADFAARTKYTIDDDLKALSANVSGAGITQMRERTEMFGGIFKAGPVPGVGFTVTAVFPSLRFHNGIHGVDLARG</sequence>
<organism evidence="8 9">
    <name type="scientific">Cryobacterium cheniae</name>
    <dbReference type="NCBI Taxonomy" id="1259262"/>
    <lineage>
        <taxon>Bacteria</taxon>
        <taxon>Bacillati</taxon>
        <taxon>Actinomycetota</taxon>
        <taxon>Actinomycetes</taxon>
        <taxon>Micrococcales</taxon>
        <taxon>Microbacteriaceae</taxon>
        <taxon>Cryobacterium</taxon>
    </lineage>
</organism>
<evidence type="ECO:0000256" key="6">
    <source>
        <dbReference type="SAM" id="Phobius"/>
    </source>
</evidence>
<accession>A0A4R8XM63</accession>
<proteinExistence type="predicted"/>
<keyword evidence="5" id="KW-0902">Two-component regulatory system</keyword>
<dbReference type="GO" id="GO:0000160">
    <property type="term" value="P:phosphorelay signal transduction system"/>
    <property type="evidence" value="ECO:0007669"/>
    <property type="project" value="UniProtKB-KW"/>
</dbReference>
<dbReference type="PANTHER" id="PTHR24421:SF10">
    <property type="entry name" value="NITRATE_NITRITE SENSOR PROTEIN NARQ"/>
    <property type="match status" value="1"/>
</dbReference>
<evidence type="ECO:0000259" key="7">
    <source>
        <dbReference type="Pfam" id="PF02518"/>
    </source>
</evidence>
<keyword evidence="6" id="KW-0472">Membrane</keyword>
<dbReference type="InterPro" id="IPR003594">
    <property type="entry name" value="HATPase_dom"/>
</dbReference>
<keyword evidence="6" id="KW-1133">Transmembrane helix</keyword>